<evidence type="ECO:0000256" key="3">
    <source>
        <dbReference type="ARBA" id="ARBA00022737"/>
    </source>
</evidence>
<keyword evidence="7" id="KW-0675">Receptor</keyword>
<keyword evidence="4" id="KW-0802">TPR repeat</keyword>
<keyword evidence="6" id="KW-1185">Reference proteome</keyword>
<organism evidence="6 7">
    <name type="scientific">Hydra vulgaris</name>
    <name type="common">Hydra</name>
    <name type="synonym">Hydra attenuata</name>
    <dbReference type="NCBI Taxonomy" id="6087"/>
    <lineage>
        <taxon>Eukaryota</taxon>
        <taxon>Metazoa</taxon>
        <taxon>Cnidaria</taxon>
        <taxon>Hydrozoa</taxon>
        <taxon>Hydroidolina</taxon>
        <taxon>Anthoathecata</taxon>
        <taxon>Aplanulata</taxon>
        <taxon>Hydridae</taxon>
        <taxon>Hydra</taxon>
    </lineage>
</organism>
<dbReference type="SUPFAM" id="SSF54534">
    <property type="entry name" value="FKBP-like"/>
    <property type="match status" value="1"/>
</dbReference>
<dbReference type="Proteomes" id="UP001652625">
    <property type="component" value="Chromosome 06"/>
</dbReference>
<evidence type="ECO:0000313" key="7">
    <source>
        <dbReference type="RefSeq" id="XP_065655437.1"/>
    </source>
</evidence>
<name>A0ABM4C1L2_HYDVU</name>
<dbReference type="Gene3D" id="3.10.50.40">
    <property type="match status" value="1"/>
</dbReference>
<comment type="subcellular location">
    <subcellularLocation>
        <location evidence="1">Cytoplasm</location>
    </subcellularLocation>
</comment>
<evidence type="ECO:0000256" key="4">
    <source>
        <dbReference type="ARBA" id="ARBA00022803"/>
    </source>
</evidence>
<reference evidence="7" key="1">
    <citation type="submission" date="2025-08" db="UniProtKB">
        <authorList>
            <consortium name="RefSeq"/>
        </authorList>
    </citation>
    <scope>IDENTIFICATION</scope>
</reference>
<dbReference type="PANTHER" id="PTHR11242">
    <property type="entry name" value="ARYL HYDROCARBON RECEPTOR INTERACTING PROTEIN RELATED"/>
    <property type="match status" value="1"/>
</dbReference>
<dbReference type="SUPFAM" id="SSF48452">
    <property type="entry name" value="TPR-like"/>
    <property type="match status" value="1"/>
</dbReference>
<keyword evidence="2" id="KW-0963">Cytoplasm</keyword>
<dbReference type="InterPro" id="IPR019734">
    <property type="entry name" value="TPR_rpt"/>
</dbReference>
<gene>
    <name evidence="7" type="primary">LOC100201756</name>
</gene>
<evidence type="ECO:0000256" key="1">
    <source>
        <dbReference type="ARBA" id="ARBA00004496"/>
    </source>
</evidence>
<accession>A0ABM4C1L2</accession>
<proteinExistence type="predicted"/>
<dbReference type="RefSeq" id="XP_065655437.1">
    <property type="nucleotide sequence ID" value="XM_065799365.1"/>
</dbReference>
<dbReference type="Pfam" id="PF23322">
    <property type="entry name" value="PPIase_AIP"/>
    <property type="match status" value="1"/>
</dbReference>
<evidence type="ECO:0000256" key="2">
    <source>
        <dbReference type="ARBA" id="ARBA00022490"/>
    </source>
</evidence>
<dbReference type="SMART" id="SM00028">
    <property type="entry name" value="TPR"/>
    <property type="match status" value="3"/>
</dbReference>
<keyword evidence="3" id="KW-0677">Repeat</keyword>
<protein>
    <submittedName>
        <fullName evidence="7">AH receptor-interacting protein</fullName>
    </submittedName>
</protein>
<dbReference type="InterPro" id="IPR056277">
    <property type="entry name" value="PPIase_AIP"/>
</dbReference>
<feature type="domain" description="AIP/AIPL N-terminal FKBP-type PPIase" evidence="5">
    <location>
        <begin position="24"/>
        <end position="159"/>
    </location>
</feature>
<dbReference type="GeneID" id="100201756"/>
<sequence>MEEWLSLPDGVNKIILAAGHGDIPSFPDGAKVLFHYRAFSVNDDGEQKILDDSRADNAPFELLLGKKFKLEIWEALIKTMRINEIAEFHCDIKHVSTYPVVSKSLRDMKKKANKHDHDHNHEPGHQCGFAALSQGLGYSDLDEYYKDPKPLKFQIELLKVDLPGEYEQDVWSLTPEQQLQQIPVWKEEGNTYFRKGELDSASYKYSQALGCLEKLILREKPGSEEWIALDNMKIPLLLNFSQCMIAKKEYYKAIEHLTTVIEKDKNNVKALFRRAQAYHAVFSLLESRQDYEAVKKLDSSLLNTVEIELKKISLDEKNKEKEDREIFKKAFSS</sequence>
<dbReference type="PANTHER" id="PTHR11242:SF0">
    <property type="entry name" value="TPR_REGION DOMAIN-CONTAINING PROTEIN"/>
    <property type="match status" value="1"/>
</dbReference>
<evidence type="ECO:0000259" key="5">
    <source>
        <dbReference type="Pfam" id="PF23322"/>
    </source>
</evidence>
<dbReference type="InterPro" id="IPR046357">
    <property type="entry name" value="PPIase_dom_sf"/>
</dbReference>
<dbReference type="InterPro" id="IPR011990">
    <property type="entry name" value="TPR-like_helical_dom_sf"/>
</dbReference>
<dbReference type="InterPro" id="IPR039663">
    <property type="entry name" value="AIP/AIPL1/TTC9"/>
</dbReference>
<dbReference type="Gene3D" id="1.25.40.10">
    <property type="entry name" value="Tetratricopeptide repeat domain"/>
    <property type="match status" value="1"/>
</dbReference>
<evidence type="ECO:0000313" key="6">
    <source>
        <dbReference type="Proteomes" id="UP001652625"/>
    </source>
</evidence>